<keyword evidence="8" id="KW-0902">Two-component regulatory system</keyword>
<evidence type="ECO:0000256" key="4">
    <source>
        <dbReference type="ARBA" id="ARBA00022679"/>
    </source>
</evidence>
<dbReference type="GO" id="GO:0000155">
    <property type="term" value="F:phosphorelay sensor kinase activity"/>
    <property type="evidence" value="ECO:0007669"/>
    <property type="project" value="InterPro"/>
</dbReference>
<dbReference type="Gene3D" id="3.30.565.10">
    <property type="entry name" value="Histidine kinase-like ATPase, C-terminal domain"/>
    <property type="match status" value="1"/>
</dbReference>
<comment type="catalytic activity">
    <reaction evidence="1">
        <text>ATP + protein L-histidine = ADP + protein N-phospho-L-histidine.</text>
        <dbReference type="EC" id="2.7.13.3"/>
    </reaction>
</comment>
<dbReference type="PANTHER" id="PTHR24421">
    <property type="entry name" value="NITRATE/NITRITE SENSOR PROTEIN NARX-RELATED"/>
    <property type="match status" value="1"/>
</dbReference>
<keyword evidence="6" id="KW-0418">Kinase</keyword>
<keyword evidence="4" id="KW-0808">Transferase</keyword>
<accession>A0A1R0WVY9</accession>
<feature type="transmembrane region" description="Helical" evidence="9">
    <location>
        <begin position="62"/>
        <end position="88"/>
    </location>
</feature>
<dbReference type="InterPro" id="IPR036890">
    <property type="entry name" value="HATPase_C_sf"/>
</dbReference>
<dbReference type="Proteomes" id="UP000187465">
    <property type="component" value="Unassembled WGS sequence"/>
</dbReference>
<evidence type="ECO:0000256" key="3">
    <source>
        <dbReference type="ARBA" id="ARBA00022553"/>
    </source>
</evidence>
<keyword evidence="5" id="KW-0547">Nucleotide-binding</keyword>
<comment type="caution">
    <text evidence="12">The sequence shown here is derived from an EMBL/GenBank/DDBJ whole genome shotgun (WGS) entry which is preliminary data.</text>
</comment>
<reference evidence="12 13" key="1">
    <citation type="submission" date="2016-10" db="EMBL/GenBank/DDBJ databases">
        <title>Paenibacillus species isolates.</title>
        <authorList>
            <person name="Beno S.M."/>
        </authorList>
    </citation>
    <scope>NUCLEOTIDE SEQUENCE [LARGE SCALE GENOMIC DNA]</scope>
    <source>
        <strain evidence="12 13">FSL H7-0604</strain>
    </source>
</reference>
<proteinExistence type="predicted"/>
<dbReference type="AlphaFoldDB" id="A0A1R0WVY9"/>
<keyword evidence="3" id="KW-0597">Phosphoprotein</keyword>
<keyword evidence="9" id="KW-0472">Membrane</keyword>
<dbReference type="InterPro" id="IPR011712">
    <property type="entry name" value="Sig_transdc_His_kin_sub3_dim/P"/>
</dbReference>
<dbReference type="Pfam" id="PF02518">
    <property type="entry name" value="HATPase_c"/>
    <property type="match status" value="1"/>
</dbReference>
<feature type="transmembrane region" description="Helical" evidence="9">
    <location>
        <begin position="7"/>
        <end position="25"/>
    </location>
</feature>
<dbReference type="Pfam" id="PF07730">
    <property type="entry name" value="HisKA_3"/>
    <property type="match status" value="1"/>
</dbReference>
<feature type="domain" description="Histidine kinase/HSP90-like ATPase" evidence="10">
    <location>
        <begin position="291"/>
        <end position="378"/>
    </location>
</feature>
<feature type="transmembrane region" description="Helical" evidence="9">
    <location>
        <begin position="31"/>
        <end position="50"/>
    </location>
</feature>
<dbReference type="CDD" id="cd16917">
    <property type="entry name" value="HATPase_UhpB-NarQ-NarX-like"/>
    <property type="match status" value="1"/>
</dbReference>
<evidence type="ECO:0000259" key="11">
    <source>
        <dbReference type="Pfam" id="PF07730"/>
    </source>
</evidence>
<evidence type="ECO:0000256" key="2">
    <source>
        <dbReference type="ARBA" id="ARBA00012438"/>
    </source>
</evidence>
<dbReference type="GO" id="GO:0005524">
    <property type="term" value="F:ATP binding"/>
    <property type="evidence" value="ECO:0007669"/>
    <property type="project" value="UniProtKB-KW"/>
</dbReference>
<name>A0A1R0WVY9_9BACL</name>
<gene>
    <name evidence="12" type="ORF">BJP51_06740</name>
</gene>
<feature type="domain" description="Signal transduction histidine kinase subgroup 3 dimerisation and phosphoacceptor" evidence="11">
    <location>
        <begin position="182"/>
        <end position="245"/>
    </location>
</feature>
<dbReference type="PANTHER" id="PTHR24421:SF10">
    <property type="entry name" value="NITRATE_NITRITE SENSOR PROTEIN NARQ"/>
    <property type="match status" value="1"/>
</dbReference>
<sequence>MPRELNLLRYGLILIPAFITIYVYQYNDYGIFTLHILMLLFLVVMVPKLPRSIHALISIIEILFTAWLCYQYGSMMIFPAISALLYYSRLQPKAVPYVFTGVHLIALNVALQNSPSLVVTYINFSFLLTAYLNKLLLKAGKRREDTLLLYDELRKKHFELDEARNRLLEFSTQVEESAQSKERVRISRQLHDDIGHRLIRIKMMMEAALQTLPTSPESGMQMMELIRDQLSASMDDMRSAVKRINYTPKLEGAYALDRLLEEIGRETGIETSYQVQGIPYPLYPSIQVILYKNAREAITNALRHGKATSIRIKIDYAQAGITMDVSNNGALPEGEKLSKLLGRGGDGMKGMYERTHLIGGTLELRQEPHFTVITRLPIYKQDEIV</sequence>
<dbReference type="EC" id="2.7.13.3" evidence="2"/>
<dbReference type="Gene3D" id="1.20.5.1930">
    <property type="match status" value="1"/>
</dbReference>
<evidence type="ECO:0000313" key="13">
    <source>
        <dbReference type="Proteomes" id="UP000187465"/>
    </source>
</evidence>
<keyword evidence="7" id="KW-0067">ATP-binding</keyword>
<evidence type="ECO:0000259" key="10">
    <source>
        <dbReference type="Pfam" id="PF02518"/>
    </source>
</evidence>
<evidence type="ECO:0000256" key="1">
    <source>
        <dbReference type="ARBA" id="ARBA00000085"/>
    </source>
</evidence>
<keyword evidence="9" id="KW-0812">Transmembrane</keyword>
<organism evidence="12 13">
    <name type="scientific">Paenibacillus odorifer</name>
    <dbReference type="NCBI Taxonomy" id="189426"/>
    <lineage>
        <taxon>Bacteria</taxon>
        <taxon>Bacillati</taxon>
        <taxon>Bacillota</taxon>
        <taxon>Bacilli</taxon>
        <taxon>Bacillales</taxon>
        <taxon>Paenibacillaceae</taxon>
        <taxon>Paenibacillus</taxon>
    </lineage>
</organism>
<dbReference type="GO" id="GO:0046983">
    <property type="term" value="F:protein dimerization activity"/>
    <property type="evidence" value="ECO:0007669"/>
    <property type="project" value="InterPro"/>
</dbReference>
<evidence type="ECO:0000256" key="7">
    <source>
        <dbReference type="ARBA" id="ARBA00022840"/>
    </source>
</evidence>
<dbReference type="GO" id="GO:0016020">
    <property type="term" value="C:membrane"/>
    <property type="evidence" value="ECO:0007669"/>
    <property type="project" value="InterPro"/>
</dbReference>
<keyword evidence="9" id="KW-1133">Transmembrane helix</keyword>
<evidence type="ECO:0000256" key="9">
    <source>
        <dbReference type="SAM" id="Phobius"/>
    </source>
</evidence>
<dbReference type="RefSeq" id="WP_076179810.1">
    <property type="nucleotide sequence ID" value="NZ_MKQP01000067.1"/>
</dbReference>
<evidence type="ECO:0000313" key="12">
    <source>
        <dbReference type="EMBL" id="OMD22508.1"/>
    </source>
</evidence>
<protein>
    <recommendedName>
        <fullName evidence="2">histidine kinase</fullName>
        <ecNumber evidence="2">2.7.13.3</ecNumber>
    </recommendedName>
</protein>
<dbReference type="EMBL" id="MKQP01000067">
    <property type="protein sequence ID" value="OMD22508.1"/>
    <property type="molecule type" value="Genomic_DNA"/>
</dbReference>
<evidence type="ECO:0000256" key="6">
    <source>
        <dbReference type="ARBA" id="ARBA00022777"/>
    </source>
</evidence>
<evidence type="ECO:0000256" key="5">
    <source>
        <dbReference type="ARBA" id="ARBA00022741"/>
    </source>
</evidence>
<dbReference type="InterPro" id="IPR050482">
    <property type="entry name" value="Sensor_HK_TwoCompSys"/>
</dbReference>
<evidence type="ECO:0000256" key="8">
    <source>
        <dbReference type="ARBA" id="ARBA00023012"/>
    </source>
</evidence>
<dbReference type="SUPFAM" id="SSF55874">
    <property type="entry name" value="ATPase domain of HSP90 chaperone/DNA topoisomerase II/histidine kinase"/>
    <property type="match status" value="1"/>
</dbReference>
<dbReference type="InterPro" id="IPR003594">
    <property type="entry name" value="HATPase_dom"/>
</dbReference>